<name>A0ABM9E691_9HYPH</name>
<dbReference type="Proteomes" id="UP001153050">
    <property type="component" value="Unassembled WGS sequence"/>
</dbReference>
<organism evidence="1 2">
    <name type="scientific">Mesorhizobium escarrei</name>
    <dbReference type="NCBI Taxonomy" id="666018"/>
    <lineage>
        <taxon>Bacteria</taxon>
        <taxon>Pseudomonadati</taxon>
        <taxon>Pseudomonadota</taxon>
        <taxon>Alphaproteobacteria</taxon>
        <taxon>Hyphomicrobiales</taxon>
        <taxon>Phyllobacteriaceae</taxon>
        <taxon>Mesorhizobium</taxon>
    </lineage>
</organism>
<evidence type="ECO:0000313" key="1">
    <source>
        <dbReference type="EMBL" id="CAH2404632.1"/>
    </source>
</evidence>
<proteinExistence type="predicted"/>
<sequence length="85" mass="9462">MKTHPPDDDAYKKSNCHAGVFNSGHNRIPGLGLANEINPCLSLRKSSVAERIEERPIYAGIDLPYQFHPAHPAYLQLHDTIGLRS</sequence>
<keyword evidence="2" id="KW-1185">Reference proteome</keyword>
<comment type="caution">
    <text evidence="1">The sequence shown here is derived from an EMBL/GenBank/DDBJ whole genome shotgun (WGS) entry which is preliminary data.</text>
</comment>
<accession>A0ABM9E691</accession>
<gene>
    <name evidence="1" type="ORF">MES5069_440010</name>
</gene>
<reference evidence="1 2" key="1">
    <citation type="submission" date="2022-03" db="EMBL/GenBank/DDBJ databases">
        <authorList>
            <person name="Brunel B."/>
        </authorList>
    </citation>
    <scope>NUCLEOTIDE SEQUENCE [LARGE SCALE GENOMIC DNA]</scope>
    <source>
        <strain evidence="1">STM5069sample</strain>
    </source>
</reference>
<dbReference type="EMBL" id="CAKXZT010000140">
    <property type="protein sequence ID" value="CAH2404632.1"/>
    <property type="molecule type" value="Genomic_DNA"/>
</dbReference>
<evidence type="ECO:0000313" key="2">
    <source>
        <dbReference type="Proteomes" id="UP001153050"/>
    </source>
</evidence>
<protein>
    <submittedName>
        <fullName evidence="1">Uncharacterized protein</fullName>
    </submittedName>
</protein>